<comment type="caution">
    <text evidence="8">The sequence shown here is derived from an EMBL/GenBank/DDBJ whole genome shotgun (WGS) entry which is preliminary data.</text>
</comment>
<dbReference type="EMBL" id="LSRQ01000021">
    <property type="protein sequence ID" value="OAY85994.1"/>
    <property type="molecule type" value="Genomic_DNA"/>
</dbReference>
<dbReference type="Pfam" id="PF03101">
    <property type="entry name" value="FAR1"/>
    <property type="match status" value="2"/>
</dbReference>
<name>A0A199W9K8_ANACO</name>
<dbReference type="PANTHER" id="PTHR31669">
    <property type="entry name" value="PROTEIN FAR1-RELATED SEQUENCE 10-RELATED"/>
    <property type="match status" value="1"/>
</dbReference>
<proteinExistence type="inferred from homology"/>
<dbReference type="SMART" id="SM00575">
    <property type="entry name" value="ZnF_PMZ"/>
    <property type="match status" value="2"/>
</dbReference>
<dbReference type="Proteomes" id="UP000092600">
    <property type="component" value="Unassembled WGS sequence"/>
</dbReference>
<dbReference type="InterPro" id="IPR007527">
    <property type="entry name" value="Znf_SWIM"/>
</dbReference>
<evidence type="ECO:0000256" key="1">
    <source>
        <dbReference type="ARBA" id="ARBA00005889"/>
    </source>
</evidence>
<dbReference type="AlphaFoldDB" id="A0A199W9K8"/>
<gene>
    <name evidence="8" type="ORF">ACMD2_12147</name>
</gene>
<keyword evidence="2" id="KW-0479">Metal-binding</keyword>
<dbReference type="InterPro" id="IPR031052">
    <property type="entry name" value="FHY3/FAR1"/>
</dbReference>
<evidence type="ECO:0000256" key="6">
    <source>
        <dbReference type="SAM" id="MobiDB-lite"/>
    </source>
</evidence>
<feature type="domain" description="SWIM-type" evidence="7">
    <location>
        <begin position="948"/>
        <end position="984"/>
    </location>
</feature>
<dbReference type="InterPro" id="IPR018289">
    <property type="entry name" value="MULE_transposase_dom"/>
</dbReference>
<dbReference type="STRING" id="4615.A0A199W9K8"/>
<sequence length="1126" mass="130444">MTTIRFAHRMFNREYYSEEEDEENEYIPKDLDDALTPRVGMVFGSVNEAFGFYKTYAYRTGFTAVRRTSHNLDGTRYSSTFACIRAGKPTFDPYRKLDPFPRNRRRQSDKKTECRATMVVKDARLKNRWRVQFLELRHNHPCEPDMVRFMKCFRELPDSVKERHKISEGNLGESLKKSFNAATQGRRCTINPRKGGSRMEGGIRFKAGDIEALLKFFDSMQAKDPNFFYNWDLDQEGRLRKVFWADARSRAAYHFYGDVIAVETMCFSGQPASHLAALVGVNNHGQLVLLGCAVFSDEAKETYAWLLTKWLRCMDGKPPEAVIIPYSEAIAEAVAEVIPGARCRFCVWNIMRKIHERMVLQDRDVICSKFKKVVFDTITITDFENVWGKVIEKHRLGMSTIKRNEKFDTFFEGQMSSKTSLKAFLDQYDAVLKSRLEKETYEDLQSFYSRPQILSGFQFEEQIADLYTVNIYQKFQNEVKQLMHVICKEADRSGPTVTYMVSELAEGKKVDYTVVYNNAEKDAWCICRSFQFRGILCSHVLAVLRQEYVMLIPPKYILDRWKKDFKRIHVTTNSPNEAMVRDLRSYDDVYKRGHRFFADIVDLGSLEPELKEFVLSVMKDVRDKMVRYVEMQAERLVDVNMASTGNVVNVNMENEQLSMAPTDFMQVHRTDFPQKRFNTQRDKTVEDANKRLNMQRGIYFTSSGMHVGCHVIGISCVEPMEEARHDAFGYPSLHEQFREGNDWLGTLNLIKDNPTNKDDDPLVPKLGMIFGSAEEAYQFYMAYGYRTGFGVIKRSCHSIDGVKVRAAFVCCKEGKPKVRPGPKSRRRLVAKTECKAMMVVKDNARKNQWEVDYLELNHNHPCDPEMVRFMKCFRDLPAWQKEHRPFNAKARVAPKRSSMNRASTQDKEYKFQDQVKQLMHVICSEVSRSGPVITYSVAVLGKERKVEYTVMYNNAEKDVWCICRSFQFKGILCSHALGVLRQELVTIIPNKYILNRWRKDYKRLHASSSSPPQVSRIREMRIYDYLYKHGHQYFADIVEIGATDVDSMEFALSVMKEAREKVLKYEESRGDRTVNGNRASDATQRGNSSADHSVNENIGNGASSKRIANQREKALENSKKKKRGSN</sequence>
<dbReference type="InterPro" id="IPR006564">
    <property type="entry name" value="Znf_PMZ"/>
</dbReference>
<protein>
    <submittedName>
        <fullName evidence="8">Protein FAR1-RELATED SEQUENCE 6</fullName>
    </submittedName>
</protein>
<feature type="compositionally biased region" description="Polar residues" evidence="6">
    <location>
        <begin position="1074"/>
        <end position="1107"/>
    </location>
</feature>
<dbReference type="PANTHER" id="PTHR31669:SF294">
    <property type="entry name" value="OS03G0255000 PROTEIN"/>
    <property type="match status" value="1"/>
</dbReference>
<dbReference type="GO" id="GO:0006355">
    <property type="term" value="P:regulation of DNA-templated transcription"/>
    <property type="evidence" value="ECO:0007669"/>
    <property type="project" value="InterPro"/>
</dbReference>
<evidence type="ECO:0000256" key="5">
    <source>
        <dbReference type="PROSITE-ProRule" id="PRU00325"/>
    </source>
</evidence>
<dbReference type="InterPro" id="IPR004330">
    <property type="entry name" value="FAR1_DNA_bnd_dom"/>
</dbReference>
<evidence type="ECO:0000259" key="7">
    <source>
        <dbReference type="PROSITE" id="PS50966"/>
    </source>
</evidence>
<evidence type="ECO:0000256" key="4">
    <source>
        <dbReference type="ARBA" id="ARBA00022833"/>
    </source>
</evidence>
<keyword evidence="4" id="KW-0862">Zinc</keyword>
<evidence type="ECO:0000313" key="9">
    <source>
        <dbReference type="Proteomes" id="UP000092600"/>
    </source>
</evidence>
<organism evidence="8 9">
    <name type="scientific">Ananas comosus</name>
    <name type="common">Pineapple</name>
    <name type="synonym">Ananas ananas</name>
    <dbReference type="NCBI Taxonomy" id="4615"/>
    <lineage>
        <taxon>Eukaryota</taxon>
        <taxon>Viridiplantae</taxon>
        <taxon>Streptophyta</taxon>
        <taxon>Embryophyta</taxon>
        <taxon>Tracheophyta</taxon>
        <taxon>Spermatophyta</taxon>
        <taxon>Magnoliopsida</taxon>
        <taxon>Liliopsida</taxon>
        <taxon>Poales</taxon>
        <taxon>Bromeliaceae</taxon>
        <taxon>Bromelioideae</taxon>
        <taxon>Ananas</taxon>
    </lineage>
</organism>
<evidence type="ECO:0000256" key="3">
    <source>
        <dbReference type="ARBA" id="ARBA00022771"/>
    </source>
</evidence>
<feature type="domain" description="SWIM-type" evidence="7">
    <location>
        <begin position="512"/>
        <end position="548"/>
    </location>
</feature>
<dbReference type="GO" id="GO:0008270">
    <property type="term" value="F:zinc ion binding"/>
    <property type="evidence" value="ECO:0007669"/>
    <property type="project" value="UniProtKB-KW"/>
</dbReference>
<dbReference type="Pfam" id="PF04434">
    <property type="entry name" value="SWIM"/>
    <property type="match status" value="2"/>
</dbReference>
<reference evidence="8 9" key="1">
    <citation type="journal article" date="2016" name="DNA Res.">
        <title>The draft genome of MD-2 pineapple using hybrid error correction of long reads.</title>
        <authorList>
            <person name="Redwan R.M."/>
            <person name="Saidin A."/>
            <person name="Kumar S.V."/>
        </authorList>
    </citation>
    <scope>NUCLEOTIDE SEQUENCE [LARGE SCALE GENOMIC DNA]</scope>
    <source>
        <strain evidence="9">cv. MD2</strain>
        <tissue evidence="8">Leaf</tissue>
    </source>
</reference>
<comment type="similarity">
    <text evidence="1">Belongs to the FHY3/FAR1 family.</text>
</comment>
<feature type="compositionally biased region" description="Basic and acidic residues" evidence="6">
    <location>
        <begin position="1109"/>
        <end position="1118"/>
    </location>
</feature>
<keyword evidence="3 5" id="KW-0863">Zinc-finger</keyword>
<feature type="region of interest" description="Disordered" evidence="6">
    <location>
        <begin position="1067"/>
        <end position="1126"/>
    </location>
</feature>
<dbReference type="Pfam" id="PF10551">
    <property type="entry name" value="MULE"/>
    <property type="match status" value="1"/>
</dbReference>
<evidence type="ECO:0000313" key="8">
    <source>
        <dbReference type="EMBL" id="OAY85994.1"/>
    </source>
</evidence>
<dbReference type="PROSITE" id="PS50966">
    <property type="entry name" value="ZF_SWIM"/>
    <property type="match status" value="2"/>
</dbReference>
<evidence type="ECO:0000256" key="2">
    <source>
        <dbReference type="ARBA" id="ARBA00022723"/>
    </source>
</evidence>
<accession>A0A199W9K8</accession>